<dbReference type="RefSeq" id="WP_280623619.1">
    <property type="nucleotide sequence ID" value="NZ_CP123504.1"/>
</dbReference>
<dbReference type="EMBL" id="CP123504">
    <property type="protein sequence ID" value="WGM00039.1"/>
    <property type="molecule type" value="Genomic_DNA"/>
</dbReference>
<organism evidence="2 3">
    <name type="scientific">Arsenophonus nasoniae</name>
    <name type="common">son-killer infecting Nasonia vitripennis</name>
    <dbReference type="NCBI Taxonomy" id="638"/>
    <lineage>
        <taxon>Bacteria</taxon>
        <taxon>Pseudomonadati</taxon>
        <taxon>Pseudomonadota</taxon>
        <taxon>Gammaproteobacteria</taxon>
        <taxon>Enterobacterales</taxon>
        <taxon>Morganellaceae</taxon>
        <taxon>Arsenophonus</taxon>
    </lineage>
</organism>
<name>A0AA95K647_9GAMM</name>
<gene>
    <name evidence="2" type="ORF">QE210_01990</name>
    <name evidence="1" type="ORF">QE210_08975</name>
</gene>
<dbReference type="AlphaFoldDB" id="A0AA95K647"/>
<evidence type="ECO:0000313" key="1">
    <source>
        <dbReference type="EMBL" id="WGM00039.1"/>
    </source>
</evidence>
<evidence type="ECO:0000313" key="3">
    <source>
        <dbReference type="Proteomes" id="UP001177595"/>
    </source>
</evidence>
<protein>
    <submittedName>
        <fullName evidence="2">Uncharacterized protein</fullName>
    </submittedName>
</protein>
<sequence>MIEKKFYPFKFNMNKSIPEPIAHELVAIKQVLLAIIATDYEKRQVVLDGLSEINSPIMKDIVKNIKLIDANQL</sequence>
<reference evidence="2" key="1">
    <citation type="submission" date="2023-04" db="EMBL/GenBank/DDBJ databases">
        <title>Genome dynamics across the evolutionary transition to endosymbiosis.</title>
        <authorList>
            <person name="Siozios S."/>
            <person name="Nadal-Jimenez P."/>
            <person name="Azagi T."/>
            <person name="Sprong H."/>
            <person name="Frost C.L."/>
            <person name="Parratt S.R."/>
            <person name="Taylor G."/>
            <person name="Brettell L."/>
            <person name="Lew K.C."/>
            <person name="Croft L."/>
            <person name="King K.C."/>
            <person name="Brockhurst M.A."/>
            <person name="Hypsa V."/>
            <person name="Novakova E."/>
            <person name="Darby A.C."/>
            <person name="Hurst G.D.D."/>
        </authorList>
    </citation>
    <scope>NUCLEOTIDE SEQUENCE</scope>
    <source>
        <strain evidence="2">APv</strain>
    </source>
</reference>
<dbReference type="EMBL" id="CP123504">
    <property type="protein sequence ID" value="WGM01925.1"/>
    <property type="molecule type" value="Genomic_DNA"/>
</dbReference>
<evidence type="ECO:0000313" key="2">
    <source>
        <dbReference type="EMBL" id="WGM01925.1"/>
    </source>
</evidence>
<accession>A0AA95K647</accession>
<proteinExistence type="predicted"/>
<dbReference type="Proteomes" id="UP001177595">
    <property type="component" value="Chromosome"/>
</dbReference>